<evidence type="ECO:0000313" key="2">
    <source>
        <dbReference type="Proteomes" id="UP001590951"/>
    </source>
</evidence>
<organism evidence="1 2">
    <name type="scientific">Lepraria finkii</name>
    <dbReference type="NCBI Taxonomy" id="1340010"/>
    <lineage>
        <taxon>Eukaryota</taxon>
        <taxon>Fungi</taxon>
        <taxon>Dikarya</taxon>
        <taxon>Ascomycota</taxon>
        <taxon>Pezizomycotina</taxon>
        <taxon>Lecanoromycetes</taxon>
        <taxon>OSLEUM clade</taxon>
        <taxon>Lecanoromycetidae</taxon>
        <taxon>Lecanorales</taxon>
        <taxon>Lecanorineae</taxon>
        <taxon>Stereocaulaceae</taxon>
        <taxon>Lepraria</taxon>
    </lineage>
</organism>
<dbReference type="Proteomes" id="UP001590951">
    <property type="component" value="Unassembled WGS sequence"/>
</dbReference>
<reference evidence="1 2" key="1">
    <citation type="submission" date="2024-09" db="EMBL/GenBank/DDBJ databases">
        <title>Rethinking Asexuality: The Enigmatic Case of Functional Sexual Genes in Lepraria (Stereocaulaceae).</title>
        <authorList>
            <person name="Doellman M."/>
            <person name="Sun Y."/>
            <person name="Barcenas-Pena A."/>
            <person name="Lumbsch H.T."/>
            <person name="Grewe F."/>
        </authorList>
    </citation>
    <scope>NUCLEOTIDE SEQUENCE [LARGE SCALE GENOMIC DNA]</scope>
    <source>
        <strain evidence="1 2">Grewe 0041</strain>
    </source>
</reference>
<protein>
    <submittedName>
        <fullName evidence="1">Uncharacterized protein</fullName>
    </submittedName>
</protein>
<dbReference type="EMBL" id="JBHFEH010000132">
    <property type="protein sequence ID" value="KAL2045871.1"/>
    <property type="molecule type" value="Genomic_DNA"/>
</dbReference>
<evidence type="ECO:0000313" key="1">
    <source>
        <dbReference type="EMBL" id="KAL2045871.1"/>
    </source>
</evidence>
<comment type="caution">
    <text evidence="1">The sequence shown here is derived from an EMBL/GenBank/DDBJ whole genome shotgun (WGS) entry which is preliminary data.</text>
</comment>
<proteinExistence type="predicted"/>
<sequence>MGSRAFPAVNQVCTDRLNQSPSTARITSESPCSPQLFLSSCPHRQHFGDRHLPPSLRQSPFSALTLGRLASQCHFPPNGLVAVTPNAAGTITGSFNGHVVENLTASVERFQPSESGLYSAYVNEILFANADDENLLVKIDGLTTYQNKGLHGFGKATFETTIPSLQWTNYAMFVAEWMGSLNSGTGNAKLQIFEIMSGGRRDGKPIDALNGTSS</sequence>
<name>A0ABR4AM28_9LECA</name>
<keyword evidence="2" id="KW-1185">Reference proteome</keyword>
<gene>
    <name evidence="1" type="ORF">ABVK25_011974</name>
</gene>
<accession>A0ABR4AM28</accession>